<organism evidence="1 2">
    <name type="scientific">Triplophysa tibetana</name>
    <dbReference type="NCBI Taxonomy" id="1572043"/>
    <lineage>
        <taxon>Eukaryota</taxon>
        <taxon>Metazoa</taxon>
        <taxon>Chordata</taxon>
        <taxon>Craniata</taxon>
        <taxon>Vertebrata</taxon>
        <taxon>Euteleostomi</taxon>
        <taxon>Actinopterygii</taxon>
        <taxon>Neopterygii</taxon>
        <taxon>Teleostei</taxon>
        <taxon>Ostariophysi</taxon>
        <taxon>Cypriniformes</taxon>
        <taxon>Nemacheilidae</taxon>
        <taxon>Triplophysa</taxon>
    </lineage>
</organism>
<evidence type="ECO:0000313" key="2">
    <source>
        <dbReference type="Proteomes" id="UP000324632"/>
    </source>
</evidence>
<gene>
    <name evidence="1" type="ORF">E1301_Tti014311</name>
</gene>
<dbReference type="EMBL" id="SOYY01000004">
    <property type="protein sequence ID" value="KAA0721694.1"/>
    <property type="molecule type" value="Genomic_DNA"/>
</dbReference>
<evidence type="ECO:0000313" key="1">
    <source>
        <dbReference type="EMBL" id="KAA0721694.1"/>
    </source>
</evidence>
<dbReference type="Proteomes" id="UP000324632">
    <property type="component" value="Chromosome 4"/>
</dbReference>
<reference evidence="1 2" key="1">
    <citation type="journal article" date="2019" name="Mol. Ecol. Resour.">
        <title>Chromosome-level genome assembly of Triplophysa tibetana, a fish adapted to the harsh high-altitude environment of the Tibetan Plateau.</title>
        <authorList>
            <person name="Yang X."/>
            <person name="Liu H."/>
            <person name="Ma Z."/>
            <person name="Zou Y."/>
            <person name="Zou M."/>
            <person name="Mao Y."/>
            <person name="Li X."/>
            <person name="Wang H."/>
            <person name="Chen T."/>
            <person name="Wang W."/>
            <person name="Yang R."/>
        </authorList>
    </citation>
    <scope>NUCLEOTIDE SEQUENCE [LARGE SCALE GENOMIC DNA]</scope>
    <source>
        <strain evidence="1">TTIB1903HZAU</strain>
        <tissue evidence="1">Muscle</tissue>
    </source>
</reference>
<dbReference type="AlphaFoldDB" id="A0A5A9PH35"/>
<name>A0A5A9PH35_9TELE</name>
<protein>
    <submittedName>
        <fullName evidence="1">Uncharacterized protein</fullName>
    </submittedName>
</protein>
<comment type="caution">
    <text evidence="1">The sequence shown here is derived from an EMBL/GenBank/DDBJ whole genome shotgun (WGS) entry which is preliminary data.</text>
</comment>
<proteinExistence type="predicted"/>
<keyword evidence="2" id="KW-1185">Reference proteome</keyword>
<accession>A0A5A9PH35</accession>
<sequence length="189" mass="21049">MCSVTLMEIKTEPTVKEETTSGDENLGGFIPSVKLENVGNLKIKTEPNAEEQTEEDCGNMMKIKTEPEEKTCEDSGHMMDIEPTAEELYTDEDDDDDDDGDCDYSVHPGLVTSALSSDKVSWFNLIPFLRNKGVEIAVTAKSKLIPRRTAVEYRNEPEDGHVKHISMVLLVTILNQLKILNLLVTSGMK</sequence>